<evidence type="ECO:0000256" key="1">
    <source>
        <dbReference type="SAM" id="MobiDB-lite"/>
    </source>
</evidence>
<name>A0A9Q3J2D0_9BASI</name>
<protein>
    <submittedName>
        <fullName evidence="2">Uncharacterized protein</fullName>
    </submittedName>
</protein>
<evidence type="ECO:0000313" key="3">
    <source>
        <dbReference type="Proteomes" id="UP000765509"/>
    </source>
</evidence>
<dbReference type="AlphaFoldDB" id="A0A9Q3J2D0"/>
<reference evidence="2" key="1">
    <citation type="submission" date="2021-03" db="EMBL/GenBank/DDBJ databases">
        <title>Draft genome sequence of rust myrtle Austropuccinia psidii MF-1, a brazilian biotype.</title>
        <authorList>
            <person name="Quecine M.C."/>
            <person name="Pachon D.M.R."/>
            <person name="Bonatelli M.L."/>
            <person name="Correr F.H."/>
            <person name="Franceschini L.M."/>
            <person name="Leite T.F."/>
            <person name="Margarido G.R.A."/>
            <person name="Almeida C.A."/>
            <person name="Ferrarezi J.A."/>
            <person name="Labate C.A."/>
        </authorList>
    </citation>
    <scope>NUCLEOTIDE SEQUENCE</scope>
    <source>
        <strain evidence="2">MF-1</strain>
    </source>
</reference>
<dbReference type="Proteomes" id="UP000765509">
    <property type="component" value="Unassembled WGS sequence"/>
</dbReference>
<feature type="region of interest" description="Disordered" evidence="1">
    <location>
        <begin position="199"/>
        <end position="223"/>
    </location>
</feature>
<sequence>MTSRPRRRCEDSFVADNDESIPKREWTPGPQTARREQFWTVSPVPSSIDLLTQDPMVTSLLDRTEVIICPMKDGDGKRKFELGPIITMGFECKIKFSFSSLTHFSSCNHTDFFPLHIEQNQPNPPGQDSPVPSLPHKKTSGPSGTQWFEDSFCEPSGPNEPPFPGLSPSSEPHEDVPACEPEPEVALIKSMEEPFEIPPIAAKNPNASSPHSHNEPLKEFTDFPPTLIIPQAIVHDSIN</sequence>
<organism evidence="2 3">
    <name type="scientific">Austropuccinia psidii MF-1</name>
    <dbReference type="NCBI Taxonomy" id="1389203"/>
    <lineage>
        <taxon>Eukaryota</taxon>
        <taxon>Fungi</taxon>
        <taxon>Dikarya</taxon>
        <taxon>Basidiomycota</taxon>
        <taxon>Pucciniomycotina</taxon>
        <taxon>Pucciniomycetes</taxon>
        <taxon>Pucciniales</taxon>
        <taxon>Sphaerophragmiaceae</taxon>
        <taxon>Austropuccinia</taxon>
    </lineage>
</organism>
<gene>
    <name evidence="2" type="ORF">O181_093899</name>
</gene>
<accession>A0A9Q3J2D0</accession>
<comment type="caution">
    <text evidence="2">The sequence shown here is derived from an EMBL/GenBank/DDBJ whole genome shotgun (WGS) entry which is preliminary data.</text>
</comment>
<keyword evidence="3" id="KW-1185">Reference proteome</keyword>
<feature type="region of interest" description="Disordered" evidence="1">
    <location>
        <begin position="115"/>
        <end position="178"/>
    </location>
</feature>
<dbReference type="EMBL" id="AVOT02060774">
    <property type="protein sequence ID" value="MBW0554184.1"/>
    <property type="molecule type" value="Genomic_DNA"/>
</dbReference>
<feature type="compositionally biased region" description="Basic and acidic residues" evidence="1">
    <location>
        <begin position="212"/>
        <end position="221"/>
    </location>
</feature>
<proteinExistence type="predicted"/>
<evidence type="ECO:0000313" key="2">
    <source>
        <dbReference type="EMBL" id="MBW0554184.1"/>
    </source>
</evidence>